<proteinExistence type="predicted"/>
<dbReference type="InParanoid" id="A0LHI5"/>
<evidence type="ECO:0000313" key="2">
    <source>
        <dbReference type="Proteomes" id="UP000001784"/>
    </source>
</evidence>
<protein>
    <submittedName>
        <fullName evidence="1">Uncharacterized protein</fullName>
    </submittedName>
</protein>
<dbReference type="EMBL" id="CP000478">
    <property type="protein sequence ID" value="ABK16887.1"/>
    <property type="molecule type" value="Genomic_DNA"/>
</dbReference>
<dbReference type="AlphaFoldDB" id="A0LHI5"/>
<dbReference type="HOGENOM" id="CLU_2060260_0_0_7"/>
<dbReference type="Proteomes" id="UP000001784">
    <property type="component" value="Chromosome"/>
</dbReference>
<gene>
    <name evidence="1" type="ordered locus">Sfum_1194</name>
</gene>
<organism evidence="1 2">
    <name type="scientific">Syntrophobacter fumaroxidans (strain DSM 10017 / MPOB)</name>
    <dbReference type="NCBI Taxonomy" id="335543"/>
    <lineage>
        <taxon>Bacteria</taxon>
        <taxon>Pseudomonadati</taxon>
        <taxon>Thermodesulfobacteriota</taxon>
        <taxon>Syntrophobacteria</taxon>
        <taxon>Syntrophobacterales</taxon>
        <taxon>Syntrophobacteraceae</taxon>
        <taxon>Syntrophobacter</taxon>
    </lineage>
</organism>
<evidence type="ECO:0000313" key="1">
    <source>
        <dbReference type="EMBL" id="ABK16887.1"/>
    </source>
</evidence>
<sequence length="119" mass="13525">MRIETSSTVQSIDGDRLHFLRTTEDPPTADTLSGIDTFVHAPGARSFADRKILVFRRRCGELFLSKSKALSRHHANEPGKAFLSFPASFCRHIRVRYVPSRVQNENTSYLPIVINLRLI</sequence>
<dbReference type="STRING" id="335543.Sfum_1194"/>
<keyword evidence="2" id="KW-1185">Reference proteome</keyword>
<accession>A0LHI5</accession>
<dbReference type="KEGG" id="sfu:Sfum_1194"/>
<reference evidence="1 2" key="1">
    <citation type="submission" date="2006-10" db="EMBL/GenBank/DDBJ databases">
        <title>Complete sequence of Syntrophobacter fumaroxidans MPOB.</title>
        <authorList>
            <consortium name="US DOE Joint Genome Institute"/>
            <person name="Copeland A."/>
            <person name="Lucas S."/>
            <person name="Lapidus A."/>
            <person name="Barry K."/>
            <person name="Detter J.C."/>
            <person name="Glavina del Rio T."/>
            <person name="Hammon N."/>
            <person name="Israni S."/>
            <person name="Pitluck S."/>
            <person name="Goltsman E.G."/>
            <person name="Martinez M."/>
            <person name="Schmutz J."/>
            <person name="Larimer F."/>
            <person name="Land M."/>
            <person name="Hauser L."/>
            <person name="Kyrpides N."/>
            <person name="Kim E."/>
            <person name="Boone D.R."/>
            <person name="Brockman F."/>
            <person name="Culley D."/>
            <person name="Ferry J."/>
            <person name="Gunsalus R."/>
            <person name="McInerney M.J."/>
            <person name="Morrison M."/>
            <person name="Plugge C."/>
            <person name="Rohlin L."/>
            <person name="Scholten J."/>
            <person name="Sieber J."/>
            <person name="Stams A.J.M."/>
            <person name="Worm P."/>
            <person name="Henstra A.M."/>
            <person name="Richardson P."/>
        </authorList>
    </citation>
    <scope>NUCLEOTIDE SEQUENCE [LARGE SCALE GENOMIC DNA]</scope>
    <source>
        <strain evidence="2">DSM 10017 / MPOB</strain>
    </source>
</reference>
<name>A0LHI5_SYNFM</name>